<dbReference type="PANTHER" id="PTHR38695">
    <property type="entry name" value="AMINO ACID PERMEASE_ SLC12A DOMAIN-CONTAINING PROTEIN"/>
    <property type="match status" value="1"/>
</dbReference>
<name>A0AAQ3R6P7_9PEZI</name>
<protein>
    <recommendedName>
        <fullName evidence="1">Luciferase domain-containing protein</fullName>
    </recommendedName>
</protein>
<dbReference type="Pfam" id="PF17648">
    <property type="entry name" value="Luciferase"/>
    <property type="match status" value="1"/>
</dbReference>
<gene>
    <name evidence="2" type="ORF">R9X50_00629100</name>
</gene>
<dbReference type="InterPro" id="IPR040841">
    <property type="entry name" value="Luciferase_dom"/>
</dbReference>
<evidence type="ECO:0000259" key="1">
    <source>
        <dbReference type="Pfam" id="PF17648"/>
    </source>
</evidence>
<dbReference type="Proteomes" id="UP001303373">
    <property type="component" value="Chromosome 10"/>
</dbReference>
<reference evidence="2 3" key="1">
    <citation type="submission" date="2023-11" db="EMBL/GenBank/DDBJ databases">
        <title>An acidophilic fungus is an integral part of prey digestion in a carnivorous sundew plant.</title>
        <authorList>
            <person name="Tsai I.J."/>
        </authorList>
    </citation>
    <scope>NUCLEOTIDE SEQUENCE [LARGE SCALE GENOMIC DNA]</scope>
    <source>
        <strain evidence="2">169a</strain>
    </source>
</reference>
<evidence type="ECO:0000313" key="2">
    <source>
        <dbReference type="EMBL" id="WPH03411.1"/>
    </source>
</evidence>
<dbReference type="AlphaFoldDB" id="A0AAQ3R6P7"/>
<dbReference type="EMBL" id="CP138589">
    <property type="protein sequence ID" value="WPH03411.1"/>
    <property type="molecule type" value="Genomic_DNA"/>
</dbReference>
<organism evidence="2 3">
    <name type="scientific">Acrodontium crateriforme</name>
    <dbReference type="NCBI Taxonomy" id="150365"/>
    <lineage>
        <taxon>Eukaryota</taxon>
        <taxon>Fungi</taxon>
        <taxon>Dikarya</taxon>
        <taxon>Ascomycota</taxon>
        <taxon>Pezizomycotina</taxon>
        <taxon>Dothideomycetes</taxon>
        <taxon>Dothideomycetidae</taxon>
        <taxon>Mycosphaerellales</taxon>
        <taxon>Teratosphaeriaceae</taxon>
        <taxon>Acrodontium</taxon>
    </lineage>
</organism>
<accession>A0AAQ3R6P7</accession>
<sequence length="264" mass="30008">MSFLQNFLDQWTHTPSWIKLVTLTAVITSGAVTVRFRDNYKQWKAMGPGGLPYDIRGYAIHLLAKAFVVAKEDTWDITPYDHPEKYLVAWKDASTKDKSNATKSFLSNPLPRRKGPQARALPFVVPHREKNENERRDPEIEKTYLKAYDKLVETNAQSIEWKTSVLEKRGKAMFLLPSIPMSPLVSKSAREIGHIHASDLSAHVMLSLEDSRQVIEKGWGERHGLSGTKRLSLSYLMLYSPRSVEEVEILINILQAGIDYVASE</sequence>
<dbReference type="PANTHER" id="PTHR38695:SF1">
    <property type="entry name" value="AMINO ACID PERMEASE_ SLC12A DOMAIN-CONTAINING PROTEIN"/>
    <property type="match status" value="1"/>
</dbReference>
<keyword evidence="3" id="KW-1185">Reference proteome</keyword>
<dbReference type="InterPro" id="IPR048273">
    <property type="entry name" value="Luciferase"/>
</dbReference>
<evidence type="ECO:0000313" key="3">
    <source>
        <dbReference type="Proteomes" id="UP001303373"/>
    </source>
</evidence>
<feature type="domain" description="Luciferase" evidence="1">
    <location>
        <begin position="190"/>
        <end position="256"/>
    </location>
</feature>
<proteinExistence type="predicted"/>